<sequence length="491" mass="58958">MEKQPGFVPKLTLEEMALRKSVVLFWSEIDILTLIEEFPFKTMFGKWKLWQETVEYKVKDKISKLVFPESLKRRMNLLVTPIGLQIPEWVNFMEQFFSDSRENLNIQLLKQLCWTSAGVLDYKKTAESLVRLRTLDVVKRFKIACGHCLVDSLPVVWKELPEEYKDVFFQIKLNNIFLFWGDDKLLQFYWAYVLNGEEYKLLERYASFHNYACFSSADRGNKAATEYFFQKITNEERRSFFSSDFHCLLERFLDTRSPFDFPKEECTDVTFYLLSQMTPGEQMQVLRDFPGYLFRIFLHWPWQDLFLDKTDLIWNFLPEGSTYNDLLHHITFKIQFSEYYFPELFQEFFRRSPSDFKKYFVNQECLGKTLFCTFLYNEDKETVRAILRNIDVEDRVRLVSCFGVFYGLDSVLGWKGQHLVELCVREAYPSKEDRERLKEVYMRYLKENEPSGVFCRRRKWQRFFESLDEADASCLNKRISEDDTVTRAKRL</sequence>
<gene>
    <name evidence="1" type="ORF">AVEN_262647_1</name>
</gene>
<dbReference type="EMBL" id="BGPR01139897">
    <property type="protein sequence ID" value="GBN65423.1"/>
    <property type="molecule type" value="Genomic_DNA"/>
</dbReference>
<evidence type="ECO:0000313" key="2">
    <source>
        <dbReference type="Proteomes" id="UP000499080"/>
    </source>
</evidence>
<name>A0A4Y2QQ27_ARAVE</name>
<accession>A0A4Y2QQ27</accession>
<comment type="caution">
    <text evidence="1">The sequence shown here is derived from an EMBL/GenBank/DDBJ whole genome shotgun (WGS) entry which is preliminary data.</text>
</comment>
<reference evidence="1 2" key="1">
    <citation type="journal article" date="2019" name="Sci. Rep.">
        <title>Orb-weaving spider Araneus ventricosus genome elucidates the spidroin gene catalogue.</title>
        <authorList>
            <person name="Kono N."/>
            <person name="Nakamura H."/>
            <person name="Ohtoshi R."/>
            <person name="Moran D.A.P."/>
            <person name="Shinohara A."/>
            <person name="Yoshida Y."/>
            <person name="Fujiwara M."/>
            <person name="Mori M."/>
            <person name="Tomita M."/>
            <person name="Arakawa K."/>
        </authorList>
    </citation>
    <scope>NUCLEOTIDE SEQUENCE [LARGE SCALE GENOMIC DNA]</scope>
</reference>
<protein>
    <submittedName>
        <fullName evidence="1">Uncharacterized protein</fullName>
    </submittedName>
</protein>
<proteinExistence type="predicted"/>
<evidence type="ECO:0000313" key="1">
    <source>
        <dbReference type="EMBL" id="GBN65423.1"/>
    </source>
</evidence>
<keyword evidence="2" id="KW-1185">Reference proteome</keyword>
<dbReference type="Proteomes" id="UP000499080">
    <property type="component" value="Unassembled WGS sequence"/>
</dbReference>
<organism evidence="1 2">
    <name type="scientific">Araneus ventricosus</name>
    <name type="common">Orbweaver spider</name>
    <name type="synonym">Epeira ventricosa</name>
    <dbReference type="NCBI Taxonomy" id="182803"/>
    <lineage>
        <taxon>Eukaryota</taxon>
        <taxon>Metazoa</taxon>
        <taxon>Ecdysozoa</taxon>
        <taxon>Arthropoda</taxon>
        <taxon>Chelicerata</taxon>
        <taxon>Arachnida</taxon>
        <taxon>Araneae</taxon>
        <taxon>Araneomorphae</taxon>
        <taxon>Entelegynae</taxon>
        <taxon>Araneoidea</taxon>
        <taxon>Araneidae</taxon>
        <taxon>Araneus</taxon>
    </lineage>
</organism>
<dbReference type="AlphaFoldDB" id="A0A4Y2QQ27"/>